<name>A0ABP9TQU9_9MICC</name>
<organism evidence="1 2">
    <name type="scientific">Paeniglutamicibacter antarcticus</name>
    <dbReference type="NCBI Taxonomy" id="494023"/>
    <lineage>
        <taxon>Bacteria</taxon>
        <taxon>Bacillati</taxon>
        <taxon>Actinomycetota</taxon>
        <taxon>Actinomycetes</taxon>
        <taxon>Micrococcales</taxon>
        <taxon>Micrococcaceae</taxon>
        <taxon>Paeniglutamicibacter</taxon>
    </lineage>
</organism>
<evidence type="ECO:0000313" key="1">
    <source>
        <dbReference type="EMBL" id="GAA5227795.1"/>
    </source>
</evidence>
<sequence>MAGSQQGIVRIFGRGEQSALFAAIDGSVAESRVQTRVSVNELVAANANAPLATPTYDGTGQTVYPDVARIPGGLGPQGFEYWMGITLYPDGVDTTESPSILASHDGTTWVVPAGLTNPIAAPATGFWPDPDLTFDPAKRRLYLFWLGMRVAWTDNGKDWTAPFVLVSTLSGEVSPAVIKDSGGYKMWSVQKVDAGATNKIFHRTHDSLETTWPADVTECTFTPPSGKEPWHMDV</sequence>
<dbReference type="SUPFAM" id="SSF75005">
    <property type="entry name" value="Arabinanase/levansucrase/invertase"/>
    <property type="match status" value="1"/>
</dbReference>
<dbReference type="InterPro" id="IPR023296">
    <property type="entry name" value="Glyco_hydro_beta-prop_sf"/>
</dbReference>
<keyword evidence="2" id="KW-1185">Reference proteome</keyword>
<proteinExistence type="predicted"/>
<evidence type="ECO:0000313" key="2">
    <source>
        <dbReference type="Proteomes" id="UP001501257"/>
    </source>
</evidence>
<dbReference type="Proteomes" id="UP001501257">
    <property type="component" value="Unassembled WGS sequence"/>
</dbReference>
<reference evidence="2" key="1">
    <citation type="journal article" date="2019" name="Int. J. Syst. Evol. Microbiol.">
        <title>The Global Catalogue of Microorganisms (GCM) 10K type strain sequencing project: providing services to taxonomists for standard genome sequencing and annotation.</title>
        <authorList>
            <consortium name="The Broad Institute Genomics Platform"/>
            <consortium name="The Broad Institute Genome Sequencing Center for Infectious Disease"/>
            <person name="Wu L."/>
            <person name="Ma J."/>
        </authorList>
    </citation>
    <scope>NUCLEOTIDE SEQUENCE [LARGE SCALE GENOMIC DNA]</scope>
    <source>
        <strain evidence="2">JCM 18952</strain>
    </source>
</reference>
<dbReference type="EMBL" id="BAABLK010000034">
    <property type="protein sequence ID" value="GAA5227795.1"/>
    <property type="molecule type" value="Genomic_DNA"/>
</dbReference>
<comment type="caution">
    <text evidence="1">The sequence shown here is derived from an EMBL/GenBank/DDBJ whole genome shotgun (WGS) entry which is preliminary data.</text>
</comment>
<accession>A0ABP9TQU9</accession>
<gene>
    <name evidence="1" type="ORF">GCM10025778_23280</name>
</gene>
<protein>
    <submittedName>
        <fullName evidence="1">Uncharacterized protein</fullName>
    </submittedName>
</protein>